<protein>
    <submittedName>
        <fullName evidence="1">Uncharacterized protein</fullName>
    </submittedName>
</protein>
<evidence type="ECO:0000313" key="2">
    <source>
        <dbReference type="Proteomes" id="UP000017119"/>
    </source>
</evidence>
<accession>U5NEZ3</accession>
<organism evidence="1 2">
    <name type="scientific">Mycoplasma parvum str. Indiana</name>
    <dbReference type="NCBI Taxonomy" id="1403316"/>
    <lineage>
        <taxon>Bacteria</taxon>
        <taxon>Bacillati</taxon>
        <taxon>Mycoplasmatota</taxon>
        <taxon>Mollicutes</taxon>
        <taxon>Mycoplasmataceae</taxon>
        <taxon>Mycoplasma</taxon>
    </lineage>
</organism>
<proteinExistence type="predicted"/>
<reference evidence="1 2" key="1">
    <citation type="journal article" date="2013" name="Genome Announc.">
        <title>Genome Sequence of Mycoplasma parvum (Formerly Eperythrozoon parvum), a Diminutive Hemoplasma of the Pig.</title>
        <authorList>
            <person name="do Nascimento N.C."/>
            <person name="Dos Santos A.P."/>
            <person name="Chu Y."/>
            <person name="Guimaraes A.M."/>
            <person name="Pagliaro A."/>
            <person name="Messick J.B."/>
        </authorList>
    </citation>
    <scope>NUCLEOTIDE SEQUENCE [LARGE SCALE GENOMIC DNA]</scope>
    <source>
        <strain evidence="1 2">Indiana</strain>
    </source>
</reference>
<dbReference type="EMBL" id="CP006771">
    <property type="protein sequence ID" value="AGX88803.1"/>
    <property type="molecule type" value="Genomic_DNA"/>
</dbReference>
<name>U5NEZ3_9MOLU</name>
<sequence>MCNLIISSKSKFLLFSLSSLNFWKGIKLGNKTFWTFNLANSVFKKDWICSQIK</sequence>
<evidence type="ECO:0000313" key="1">
    <source>
        <dbReference type="EMBL" id="AGX88803.1"/>
    </source>
</evidence>
<dbReference type="Proteomes" id="UP000017119">
    <property type="component" value="Chromosome"/>
</dbReference>
<dbReference type="AlphaFoldDB" id="U5NEZ3"/>
<dbReference type="HOGENOM" id="CLU_3063692_0_0_14"/>
<gene>
    <name evidence="1" type="ORF">PRV_00060</name>
</gene>
<dbReference type="KEGG" id="mpv:PRV_00060"/>
<keyword evidence="2" id="KW-1185">Reference proteome</keyword>
<dbReference type="STRING" id="1403316.PRV_00060"/>